<dbReference type="InterPro" id="IPR033130">
    <property type="entry name" value="RNase_T2_His_AS_2"/>
</dbReference>
<dbReference type="Pfam" id="PF00445">
    <property type="entry name" value="Ribonuclease_T2"/>
    <property type="match status" value="1"/>
</dbReference>
<dbReference type="EMBL" id="JAQGDS010000002">
    <property type="protein sequence ID" value="KAJ6263046.1"/>
    <property type="molecule type" value="Genomic_DNA"/>
</dbReference>
<organism evidence="8 9">
    <name type="scientific">Drechslerella dactyloides</name>
    <name type="common">Nematode-trapping fungus</name>
    <name type="synonym">Arthrobotrys dactyloides</name>
    <dbReference type="NCBI Taxonomy" id="74499"/>
    <lineage>
        <taxon>Eukaryota</taxon>
        <taxon>Fungi</taxon>
        <taxon>Dikarya</taxon>
        <taxon>Ascomycota</taxon>
        <taxon>Pezizomycotina</taxon>
        <taxon>Orbiliomycetes</taxon>
        <taxon>Orbiliales</taxon>
        <taxon>Orbiliaceae</taxon>
        <taxon>Drechslerella</taxon>
    </lineage>
</organism>
<dbReference type="InterPro" id="IPR036430">
    <property type="entry name" value="RNase_T2-like_sf"/>
</dbReference>
<evidence type="ECO:0000313" key="9">
    <source>
        <dbReference type="Proteomes" id="UP001221413"/>
    </source>
</evidence>
<dbReference type="PROSITE" id="PS00531">
    <property type="entry name" value="RNASE_T2_2"/>
    <property type="match status" value="1"/>
</dbReference>
<evidence type="ECO:0000256" key="4">
    <source>
        <dbReference type="ARBA" id="ARBA00023157"/>
    </source>
</evidence>
<dbReference type="PROSITE" id="PS00530">
    <property type="entry name" value="RNASE_T2_1"/>
    <property type="match status" value="1"/>
</dbReference>
<evidence type="ECO:0000256" key="2">
    <source>
        <dbReference type="ARBA" id="ARBA00012571"/>
    </source>
</evidence>
<dbReference type="EC" id="4.6.1.19" evidence="2"/>
<evidence type="ECO:0000256" key="7">
    <source>
        <dbReference type="SAM" id="MobiDB-lite"/>
    </source>
</evidence>
<feature type="active site" evidence="5">
    <location>
        <position position="261"/>
    </location>
</feature>
<evidence type="ECO:0000256" key="3">
    <source>
        <dbReference type="ARBA" id="ARBA00022759"/>
    </source>
</evidence>
<sequence length="476" mass="51992">MEGTYSGDGEFLVGDGAVERGAVDDACRHGSPVVDRQSDVRELVAVDVAEVLLAVFLRDEPAKLPPSYSIGDETSKRPLSPSPSLPRTAPAHLKNHRKPRGESQDAAATRFAQSGRRAQIRSPGSIGFQVSIVAHDRGIYARYSRHKLGGWIESVDRGWRAGYGRRCHDSTNFVTRYPAGIATIVLAGLAAATPLISAPRATYTVGPFNACSASDKAQTSCRNTTVIEDPCCIEVRGGLLLATQFWDAKPAKGPSKSWTVHGLWPDRFYIVSRANGENGVTGSYEGYCDPSREVTGDQIASIIEFFGGHNLLRYMRRYWTDNDSVNGSLWAHEYNKHATCFSSGRPECYSPFTTPSYQKASAPANGNMTSQKDVFDYFYRTTELFKGLDTYKALAASGIVPSATKRYTLATIQTALKKKFGVTPTVGCDKATNELTELWYHFHVKGGNVYDGEYLPVDGGKSFCNATGIIYTPKKA</sequence>
<evidence type="ECO:0000256" key="6">
    <source>
        <dbReference type="RuleBase" id="RU004328"/>
    </source>
</evidence>
<keyword evidence="4" id="KW-1015">Disulfide bond</keyword>
<feature type="active site" evidence="5">
    <location>
        <position position="337"/>
    </location>
</feature>
<feature type="region of interest" description="Disordered" evidence="7">
    <location>
        <begin position="66"/>
        <end position="107"/>
    </location>
</feature>
<comment type="similarity">
    <text evidence="1 6">Belongs to the RNase T2 family.</text>
</comment>
<comment type="caution">
    <text evidence="8">The sequence shown here is derived from an EMBL/GenBank/DDBJ whole genome shotgun (WGS) entry which is preliminary data.</text>
</comment>
<dbReference type="Proteomes" id="UP001221413">
    <property type="component" value="Unassembled WGS sequence"/>
</dbReference>
<accession>A0AAD6J2R7</accession>
<keyword evidence="9" id="KW-1185">Reference proteome</keyword>
<dbReference type="PANTHER" id="PTHR11240">
    <property type="entry name" value="RIBONUCLEASE T2"/>
    <property type="match status" value="1"/>
</dbReference>
<feature type="active site" evidence="5">
    <location>
        <position position="333"/>
    </location>
</feature>
<dbReference type="InterPro" id="IPR018188">
    <property type="entry name" value="RNase_T2_His_AS_1"/>
</dbReference>
<evidence type="ECO:0000256" key="5">
    <source>
        <dbReference type="PIRSR" id="PIRSR633697-1"/>
    </source>
</evidence>
<dbReference type="InterPro" id="IPR001568">
    <property type="entry name" value="RNase_T2-like"/>
</dbReference>
<dbReference type="AlphaFoldDB" id="A0AAD6J2R7"/>
<proteinExistence type="inferred from homology"/>
<evidence type="ECO:0000313" key="8">
    <source>
        <dbReference type="EMBL" id="KAJ6263046.1"/>
    </source>
</evidence>
<dbReference type="InterPro" id="IPR033697">
    <property type="entry name" value="Ribonuclease_T2_eukaryotic"/>
</dbReference>
<dbReference type="GO" id="GO:0005576">
    <property type="term" value="C:extracellular region"/>
    <property type="evidence" value="ECO:0007669"/>
    <property type="project" value="TreeGrafter"/>
</dbReference>
<dbReference type="CDD" id="cd01061">
    <property type="entry name" value="RNase_T2_euk"/>
    <property type="match status" value="1"/>
</dbReference>
<dbReference type="GO" id="GO:0003723">
    <property type="term" value="F:RNA binding"/>
    <property type="evidence" value="ECO:0007669"/>
    <property type="project" value="InterPro"/>
</dbReference>
<keyword evidence="3" id="KW-0255">Endonuclease</keyword>
<gene>
    <name evidence="8" type="ORF">Dda_1605</name>
</gene>
<keyword evidence="3" id="KW-0540">Nuclease</keyword>
<reference evidence="8" key="1">
    <citation type="submission" date="2023-01" db="EMBL/GenBank/DDBJ databases">
        <title>The chitinases involved in constricting ring structure development in the nematode-trapping fungus Drechslerella dactyloides.</title>
        <authorList>
            <person name="Wang R."/>
            <person name="Zhang L."/>
            <person name="Tang P."/>
            <person name="Li S."/>
            <person name="Liang L."/>
        </authorList>
    </citation>
    <scope>NUCLEOTIDE SEQUENCE</scope>
    <source>
        <strain evidence="8">YMF1.00031</strain>
    </source>
</reference>
<dbReference type="PANTHER" id="PTHR11240:SF22">
    <property type="entry name" value="RIBONUCLEASE T2"/>
    <property type="match status" value="1"/>
</dbReference>
<dbReference type="GO" id="GO:0033897">
    <property type="term" value="F:ribonuclease T2 activity"/>
    <property type="evidence" value="ECO:0007669"/>
    <property type="project" value="UniProtKB-EC"/>
</dbReference>
<dbReference type="SUPFAM" id="SSF55895">
    <property type="entry name" value="Ribonuclease Rh-like"/>
    <property type="match status" value="1"/>
</dbReference>
<dbReference type="GO" id="GO:0006401">
    <property type="term" value="P:RNA catabolic process"/>
    <property type="evidence" value="ECO:0007669"/>
    <property type="project" value="TreeGrafter"/>
</dbReference>
<protein>
    <recommendedName>
        <fullName evidence="2">ribonuclease T2</fullName>
        <ecNumber evidence="2">4.6.1.19</ecNumber>
    </recommendedName>
</protein>
<keyword evidence="3" id="KW-0378">Hydrolase</keyword>
<evidence type="ECO:0000256" key="1">
    <source>
        <dbReference type="ARBA" id="ARBA00007469"/>
    </source>
</evidence>
<name>A0AAD6J2R7_DREDA</name>
<dbReference type="Gene3D" id="3.90.730.10">
    <property type="entry name" value="Ribonuclease T2-like"/>
    <property type="match status" value="1"/>
</dbReference>